<keyword evidence="3" id="KW-1185">Reference proteome</keyword>
<protein>
    <recommendedName>
        <fullName evidence="4">Integral membrane protein</fullName>
    </recommendedName>
</protein>
<evidence type="ECO:0000313" key="2">
    <source>
        <dbReference type="EMBL" id="GAA3544134.1"/>
    </source>
</evidence>
<evidence type="ECO:0000256" key="1">
    <source>
        <dbReference type="SAM" id="Phobius"/>
    </source>
</evidence>
<feature type="transmembrane region" description="Helical" evidence="1">
    <location>
        <begin position="84"/>
        <end position="101"/>
    </location>
</feature>
<feature type="transmembrane region" description="Helical" evidence="1">
    <location>
        <begin position="54"/>
        <end position="75"/>
    </location>
</feature>
<reference evidence="3" key="1">
    <citation type="journal article" date="2019" name="Int. J. Syst. Evol. Microbiol.">
        <title>The Global Catalogue of Microorganisms (GCM) 10K type strain sequencing project: providing services to taxonomists for standard genome sequencing and annotation.</title>
        <authorList>
            <consortium name="The Broad Institute Genomics Platform"/>
            <consortium name="The Broad Institute Genome Sequencing Center for Infectious Disease"/>
            <person name="Wu L."/>
            <person name="Ma J."/>
        </authorList>
    </citation>
    <scope>NUCLEOTIDE SEQUENCE [LARGE SCALE GENOMIC DNA]</scope>
    <source>
        <strain evidence="3">JCM 17656</strain>
    </source>
</reference>
<comment type="caution">
    <text evidence="2">The sequence shown here is derived from an EMBL/GenBank/DDBJ whole genome shotgun (WGS) entry which is preliminary data.</text>
</comment>
<organism evidence="2 3">
    <name type="scientific">Streptomyces osmaniensis</name>
    <dbReference type="NCBI Taxonomy" id="593134"/>
    <lineage>
        <taxon>Bacteria</taxon>
        <taxon>Bacillati</taxon>
        <taxon>Actinomycetota</taxon>
        <taxon>Actinomycetes</taxon>
        <taxon>Kitasatosporales</taxon>
        <taxon>Streptomycetaceae</taxon>
        <taxon>Streptomyces</taxon>
    </lineage>
</organism>
<evidence type="ECO:0008006" key="4">
    <source>
        <dbReference type="Google" id="ProtNLM"/>
    </source>
</evidence>
<evidence type="ECO:0000313" key="3">
    <source>
        <dbReference type="Proteomes" id="UP001500707"/>
    </source>
</evidence>
<keyword evidence="1" id="KW-0812">Transmembrane</keyword>
<gene>
    <name evidence="2" type="ORF">GCM10022295_27560</name>
</gene>
<dbReference type="RefSeq" id="WP_346181845.1">
    <property type="nucleotide sequence ID" value="NZ_BAABCE010000005.1"/>
</dbReference>
<keyword evidence="1" id="KW-0472">Membrane</keyword>
<dbReference type="EMBL" id="BAABCE010000005">
    <property type="protein sequence ID" value="GAA3544134.1"/>
    <property type="molecule type" value="Genomic_DNA"/>
</dbReference>
<feature type="transmembrane region" description="Helical" evidence="1">
    <location>
        <begin position="12"/>
        <end position="34"/>
    </location>
</feature>
<dbReference type="Proteomes" id="UP001500707">
    <property type="component" value="Unassembled WGS sequence"/>
</dbReference>
<proteinExistence type="predicted"/>
<keyword evidence="1" id="KW-1133">Transmembrane helix</keyword>
<sequence length="150" mass="16244">MNTSPTEPRPVIPQVSGAAVTGAVLACGAVYFFSWVRRDSDQACEKTDGLCWTWWDWAAIPLTLAAALITLIIVYKQLDIRPRLAVIPPTILLAPFPLLAAQANAGWWTATIAGGTWSGFVALTAWSRYRILGVTASATLLLASLIVLYR</sequence>
<accession>A0ABP6W259</accession>
<name>A0ABP6W259_9ACTN</name>
<feature type="transmembrane region" description="Helical" evidence="1">
    <location>
        <begin position="131"/>
        <end position="149"/>
    </location>
</feature>